<dbReference type="PANTHER" id="PTHR11439:SF467">
    <property type="entry name" value="INTEGRASE CATALYTIC DOMAIN-CONTAINING PROTEIN"/>
    <property type="match status" value="1"/>
</dbReference>
<comment type="caution">
    <text evidence="1">The sequence shown here is derived from an EMBL/GenBank/DDBJ whole genome shotgun (WGS) entry which is preliminary data.</text>
</comment>
<sequence length="152" mass="17281">MQRYFQSTSSFVFMLGGGAVAWKSVKQPSIATSTMFAEYLACYEATSHAMWLKNFIHDLKVVDSIEKPIQLFCDNEGAVFFCKNNKRSARLKHMKVKYLLVRGKVREGLTTVDYINTTEMIADPLNKAILNNDFHKHVTNMGLLSSFEDSLV</sequence>
<reference evidence="1 2" key="1">
    <citation type="journal article" date="2022" name="G3 (Bethesda)">
        <title>Whole-genome sequence and methylome profiling of the almond [Prunus dulcis (Mill.) D.A. Webb] cultivar 'Nonpareil'.</title>
        <authorList>
            <person name="D'Amico-Willman K.M."/>
            <person name="Ouma W.Z."/>
            <person name="Meulia T."/>
            <person name="Sideli G.M."/>
            <person name="Gradziel T.M."/>
            <person name="Fresnedo-Ramirez J."/>
        </authorList>
    </citation>
    <scope>NUCLEOTIDE SEQUENCE [LARGE SCALE GENOMIC DNA]</scope>
    <source>
        <strain evidence="1">Clone GOH B32 T37-40</strain>
    </source>
</reference>
<proteinExistence type="predicted"/>
<dbReference type="EMBL" id="JAJFAZ020000001">
    <property type="protein sequence ID" value="KAI5348792.1"/>
    <property type="molecule type" value="Genomic_DNA"/>
</dbReference>
<dbReference type="AlphaFoldDB" id="A0AAD4WUJ0"/>
<dbReference type="CDD" id="cd09272">
    <property type="entry name" value="RNase_HI_RT_Ty1"/>
    <property type="match status" value="1"/>
</dbReference>
<evidence type="ECO:0000313" key="1">
    <source>
        <dbReference type="EMBL" id="KAI5348792.1"/>
    </source>
</evidence>
<evidence type="ECO:0000313" key="2">
    <source>
        <dbReference type="Proteomes" id="UP001054821"/>
    </source>
</evidence>
<name>A0AAD4WUJ0_PRUDU</name>
<keyword evidence="2" id="KW-1185">Reference proteome</keyword>
<gene>
    <name evidence="1" type="ORF">L3X38_001679</name>
</gene>
<organism evidence="1 2">
    <name type="scientific">Prunus dulcis</name>
    <name type="common">Almond</name>
    <name type="synonym">Amygdalus dulcis</name>
    <dbReference type="NCBI Taxonomy" id="3755"/>
    <lineage>
        <taxon>Eukaryota</taxon>
        <taxon>Viridiplantae</taxon>
        <taxon>Streptophyta</taxon>
        <taxon>Embryophyta</taxon>
        <taxon>Tracheophyta</taxon>
        <taxon>Spermatophyta</taxon>
        <taxon>Magnoliopsida</taxon>
        <taxon>eudicotyledons</taxon>
        <taxon>Gunneridae</taxon>
        <taxon>Pentapetalae</taxon>
        <taxon>rosids</taxon>
        <taxon>fabids</taxon>
        <taxon>Rosales</taxon>
        <taxon>Rosaceae</taxon>
        <taxon>Amygdaloideae</taxon>
        <taxon>Amygdaleae</taxon>
        <taxon>Prunus</taxon>
    </lineage>
</organism>
<dbReference type="Proteomes" id="UP001054821">
    <property type="component" value="Chromosome 1"/>
</dbReference>
<accession>A0AAD4WUJ0</accession>
<protein>
    <recommendedName>
        <fullName evidence="3">Transposable element protein</fullName>
    </recommendedName>
</protein>
<evidence type="ECO:0008006" key="3">
    <source>
        <dbReference type="Google" id="ProtNLM"/>
    </source>
</evidence>
<dbReference type="PANTHER" id="PTHR11439">
    <property type="entry name" value="GAG-POL-RELATED RETROTRANSPOSON"/>
    <property type="match status" value="1"/>
</dbReference>